<name>A0A318KN90_9NEIS</name>
<dbReference type="OrthoDB" id="9814831at2"/>
<comment type="caution">
    <text evidence="1">The sequence shown here is derived from an EMBL/GenBank/DDBJ whole genome shotgun (WGS) entry which is preliminary data.</text>
</comment>
<dbReference type="Gene3D" id="3.40.50.1820">
    <property type="entry name" value="alpha/beta hydrolase"/>
    <property type="match status" value="1"/>
</dbReference>
<keyword evidence="2" id="KW-1185">Reference proteome</keyword>
<accession>A0A318KN90</accession>
<gene>
    <name evidence="1" type="ORF">DFR34_106140</name>
</gene>
<dbReference type="RefSeq" id="WP_158281754.1">
    <property type="nucleotide sequence ID" value="NZ_JAKLKZ010000008.1"/>
</dbReference>
<dbReference type="AlphaFoldDB" id="A0A318KN90"/>
<dbReference type="PANTHER" id="PTHR35602">
    <property type="entry name" value="ESTERASE YQIA-RELATED"/>
    <property type="match status" value="1"/>
</dbReference>
<evidence type="ECO:0000313" key="2">
    <source>
        <dbReference type="Proteomes" id="UP000247555"/>
    </source>
</evidence>
<dbReference type="PANTHER" id="PTHR35602:SF3">
    <property type="entry name" value="ESTERASE YQIA"/>
    <property type="match status" value="1"/>
</dbReference>
<organism evidence="1 2">
    <name type="scientific">Rivihabitans pingtungensis</name>
    <dbReference type="NCBI Taxonomy" id="1054498"/>
    <lineage>
        <taxon>Bacteria</taxon>
        <taxon>Pseudomonadati</taxon>
        <taxon>Pseudomonadota</taxon>
        <taxon>Betaproteobacteria</taxon>
        <taxon>Neisseriales</taxon>
        <taxon>Aquaspirillaceae</taxon>
        <taxon>Rivihabitans</taxon>
    </lineage>
</organism>
<sequence>MIPHIVYLHGFLSSPTTVKAQALADHLAAQGALGQFLAPTLPVEPDAAIHAAEAALMECIDEPVLLVGSSLGGFYATWLAQKWNAPAVVINPAVRPDLSLQRYAGVQTHYVTGEQVLVRPEYFEQLGRYRVSAPDPDRFWLLCAQDDEVLDSSEMVSHYVGCKQTVTRTGGHTFADFAQYIPDILAFGAEKAR</sequence>
<dbReference type="Proteomes" id="UP000247555">
    <property type="component" value="Unassembled WGS sequence"/>
</dbReference>
<dbReference type="Pfam" id="PF05728">
    <property type="entry name" value="UPF0227"/>
    <property type="match status" value="1"/>
</dbReference>
<dbReference type="InterPro" id="IPR029058">
    <property type="entry name" value="AB_hydrolase_fold"/>
</dbReference>
<dbReference type="InterPro" id="IPR008886">
    <property type="entry name" value="UPF0227/Esterase_YqiA"/>
</dbReference>
<dbReference type="SUPFAM" id="SSF53474">
    <property type="entry name" value="alpha/beta-Hydrolases"/>
    <property type="match status" value="1"/>
</dbReference>
<dbReference type="EMBL" id="QJKI01000006">
    <property type="protein sequence ID" value="PXX79504.1"/>
    <property type="molecule type" value="Genomic_DNA"/>
</dbReference>
<evidence type="ECO:0008006" key="3">
    <source>
        <dbReference type="Google" id="ProtNLM"/>
    </source>
</evidence>
<proteinExistence type="predicted"/>
<protein>
    <recommendedName>
        <fullName evidence="3">Esterase</fullName>
    </recommendedName>
</protein>
<evidence type="ECO:0000313" key="1">
    <source>
        <dbReference type="EMBL" id="PXX79504.1"/>
    </source>
</evidence>
<reference evidence="1 2" key="1">
    <citation type="submission" date="2018-05" db="EMBL/GenBank/DDBJ databases">
        <title>Genomic Encyclopedia of Type Strains, Phase IV (KMG-IV): sequencing the most valuable type-strain genomes for metagenomic binning, comparative biology and taxonomic classification.</title>
        <authorList>
            <person name="Goeker M."/>
        </authorList>
    </citation>
    <scope>NUCLEOTIDE SEQUENCE [LARGE SCALE GENOMIC DNA]</scope>
    <source>
        <strain evidence="1 2">DSM 29661</strain>
    </source>
</reference>